<organism evidence="3 4">
    <name type="scientific">Candidatus Mucispirillum faecigallinarum</name>
    <dbReference type="NCBI Taxonomy" id="2838699"/>
    <lineage>
        <taxon>Bacteria</taxon>
        <taxon>Pseudomonadati</taxon>
        <taxon>Deferribacterota</taxon>
        <taxon>Deferribacteres</taxon>
        <taxon>Deferribacterales</taxon>
        <taxon>Mucispirillaceae</taxon>
        <taxon>Mucispirillum</taxon>
    </lineage>
</organism>
<dbReference type="InterPro" id="IPR004143">
    <property type="entry name" value="BPL_LPL_catalytic"/>
</dbReference>
<proteinExistence type="predicted"/>
<evidence type="ECO:0000259" key="2">
    <source>
        <dbReference type="PROSITE" id="PS51733"/>
    </source>
</evidence>
<name>A0A9D2GSG6_9BACT</name>
<dbReference type="PROSITE" id="PS51733">
    <property type="entry name" value="BPL_LPL_CATALYTIC"/>
    <property type="match status" value="1"/>
</dbReference>
<sequence length="258" mass="28744">MSYNFDKSLYFSALKTKILGREIFIYDEVTSTNDILLKENFPYGSVITASSQTKGRGRSGRNWVDDGSSLIFSIVLTGLSTDMLMPFNIIAGFSVCNGICLYADAKLKWPNDCIINDKKAGGMLLEASFTGNEPSKIVFGAGINVFNKSFPEDISHRATSIFLNSKNKDIKKELILAATLNSMEEMLDKYKNNQLEIDKLWANYSAYINKKISIHINGEKKEMIEKGINPLGELIVQDIISNKITNINSGEIGYDFNG</sequence>
<dbReference type="InterPro" id="IPR045864">
    <property type="entry name" value="aa-tRNA-synth_II/BPL/LPL"/>
</dbReference>
<dbReference type="EC" id="6.3.4.15" evidence="3"/>
<dbReference type="NCBIfam" id="TIGR00121">
    <property type="entry name" value="birA_ligase"/>
    <property type="match status" value="1"/>
</dbReference>
<reference evidence="3" key="1">
    <citation type="journal article" date="2021" name="PeerJ">
        <title>Extensive microbial diversity within the chicken gut microbiome revealed by metagenomics and culture.</title>
        <authorList>
            <person name="Gilroy R."/>
            <person name="Ravi A."/>
            <person name="Getino M."/>
            <person name="Pursley I."/>
            <person name="Horton D.L."/>
            <person name="Alikhan N.F."/>
            <person name="Baker D."/>
            <person name="Gharbi K."/>
            <person name="Hall N."/>
            <person name="Watson M."/>
            <person name="Adriaenssens E.M."/>
            <person name="Foster-Nyarko E."/>
            <person name="Jarju S."/>
            <person name="Secka A."/>
            <person name="Antonio M."/>
            <person name="Oren A."/>
            <person name="Chaudhuri R.R."/>
            <person name="La Ragione R."/>
            <person name="Hildebrand F."/>
            <person name="Pallen M.J."/>
        </authorList>
    </citation>
    <scope>NUCLEOTIDE SEQUENCE</scope>
    <source>
        <strain evidence="3">ChiW4-1371</strain>
    </source>
</reference>
<evidence type="ECO:0000313" key="4">
    <source>
        <dbReference type="Proteomes" id="UP000824176"/>
    </source>
</evidence>
<feature type="domain" description="BPL/LPL catalytic" evidence="2">
    <location>
        <begin position="8"/>
        <end position="191"/>
    </location>
</feature>
<evidence type="ECO:0000313" key="3">
    <source>
        <dbReference type="EMBL" id="HIZ89173.1"/>
    </source>
</evidence>
<reference evidence="3" key="2">
    <citation type="submission" date="2021-04" db="EMBL/GenBank/DDBJ databases">
        <authorList>
            <person name="Gilroy R."/>
        </authorList>
    </citation>
    <scope>NUCLEOTIDE SEQUENCE</scope>
    <source>
        <strain evidence="3">ChiW4-1371</strain>
    </source>
</reference>
<dbReference type="EMBL" id="DXAQ01000071">
    <property type="protein sequence ID" value="HIZ89173.1"/>
    <property type="molecule type" value="Genomic_DNA"/>
</dbReference>
<dbReference type="GO" id="GO:0005737">
    <property type="term" value="C:cytoplasm"/>
    <property type="evidence" value="ECO:0007669"/>
    <property type="project" value="TreeGrafter"/>
</dbReference>
<keyword evidence="1 3" id="KW-0436">Ligase</keyword>
<dbReference type="AlphaFoldDB" id="A0A9D2GSG6"/>
<gene>
    <name evidence="3" type="ORF">H9804_04450</name>
</gene>
<dbReference type="GO" id="GO:0004077">
    <property type="term" value="F:biotin--[biotin carboxyl-carrier protein] ligase activity"/>
    <property type="evidence" value="ECO:0007669"/>
    <property type="project" value="UniProtKB-EC"/>
</dbReference>
<dbReference type="PANTHER" id="PTHR12835:SF5">
    <property type="entry name" value="BIOTIN--PROTEIN LIGASE"/>
    <property type="match status" value="1"/>
</dbReference>
<dbReference type="PANTHER" id="PTHR12835">
    <property type="entry name" value="BIOTIN PROTEIN LIGASE"/>
    <property type="match status" value="1"/>
</dbReference>
<dbReference type="Gene3D" id="3.30.930.10">
    <property type="entry name" value="Bira Bifunctional Protein, Domain 2"/>
    <property type="match status" value="1"/>
</dbReference>
<accession>A0A9D2GSG6</accession>
<dbReference type="InterPro" id="IPR004408">
    <property type="entry name" value="Biotin_CoA_COase_ligase"/>
</dbReference>
<protein>
    <submittedName>
        <fullName evidence="3">Biotin--[acetyl-CoA-carboxylase] ligase</fullName>
        <ecNumber evidence="3">6.3.4.15</ecNumber>
    </submittedName>
</protein>
<evidence type="ECO:0000256" key="1">
    <source>
        <dbReference type="ARBA" id="ARBA00022598"/>
    </source>
</evidence>
<dbReference type="CDD" id="cd16442">
    <property type="entry name" value="BPL"/>
    <property type="match status" value="1"/>
</dbReference>
<dbReference type="Proteomes" id="UP000824176">
    <property type="component" value="Unassembled WGS sequence"/>
</dbReference>
<comment type="caution">
    <text evidence="3">The sequence shown here is derived from an EMBL/GenBank/DDBJ whole genome shotgun (WGS) entry which is preliminary data.</text>
</comment>
<dbReference type="Pfam" id="PF03099">
    <property type="entry name" value="BPL_LplA_LipB"/>
    <property type="match status" value="1"/>
</dbReference>
<dbReference type="SUPFAM" id="SSF55681">
    <property type="entry name" value="Class II aaRS and biotin synthetases"/>
    <property type="match status" value="1"/>
</dbReference>